<accession>A0A6S7I483</accession>
<dbReference type="GO" id="GO:0003824">
    <property type="term" value="F:catalytic activity"/>
    <property type="evidence" value="ECO:0007669"/>
    <property type="project" value="InterPro"/>
</dbReference>
<gene>
    <name evidence="1" type="ORF">PACLA_8A048905</name>
</gene>
<dbReference type="Pfam" id="PF14529">
    <property type="entry name" value="Exo_endo_phos_2"/>
    <property type="match status" value="1"/>
</dbReference>
<dbReference type="EMBL" id="CACRXK020004023">
    <property type="protein sequence ID" value="CAB4001192.1"/>
    <property type="molecule type" value="Genomic_DNA"/>
</dbReference>
<proteinExistence type="predicted"/>
<dbReference type="SUPFAM" id="SSF56219">
    <property type="entry name" value="DNase I-like"/>
    <property type="match status" value="1"/>
</dbReference>
<name>A0A6S7I483_PARCT</name>
<dbReference type="SUPFAM" id="SSF56672">
    <property type="entry name" value="DNA/RNA polymerases"/>
    <property type="match status" value="1"/>
</dbReference>
<dbReference type="InterPro" id="IPR043502">
    <property type="entry name" value="DNA/RNA_pol_sf"/>
</dbReference>
<sequence length="801" mass="91842">MSSFSRVIRHILVGLCFWANLIYVLHIISSGKQDDGSNTDYRLLYFKIKSSLSNVNPDGNGLYWCFGQDRLLRSHLALGVKHAYCLNFDKIDSNAVLHVALLLISGDVATNPGPTQTTSADISFQSCSNQNIGQIWQGKNLSVLYANARSIVNTTDKLCLEIHSGQFDIVVLTETHLDNTIVDSEIFPPNFIVFRRDRQHLGRHGGGVLIATKNTLKVHHRDDITCIAELLFVDILLHRNKKLTIGVFYRPPNREWQPLEELNQILSEISRSDIILLGDFNISDINWNNISPQSDSLLENLLIDIVHEHFFSQLVNEPTRGSNILDLVLTTSTDHIQDVQVGEPFSDHNLITFKISCKPYENRQSRKQYYSYKKADWDSLRNLLLYAPWELSLADNNTNVCWQTWKDLFLAAVDDCIPKANVAKNKQNAPWITRELISLCRKKKAAYKKARKSGKNRDWLYYKKLNSMVKRKCNLARQSYVDDLIEELKVNNAKPFWKYVNSKRKGTNNLVLLKVADREITNDMEIAESMNTYFSSVFTDETYDNFPTVNRILNEELTDVQCTIEEVERHLKTLNVCKSSGPDNIPPQILKECASQLAPSLANLFNKSFSSGMLPQDWKLANIAPIHKKNSKCKRENYRQISLTSIISKIAEKIVRDRSVEFWLSRKVFNENQFGYLKNKSTLSQLLLCYNDWAKTRNDTKATDVVFMDFSKAFDSVPHERLLYKLEQHGIGGALLKWFRNFLTNRQQRVVVRGSYSKWTNVTSGVPQGTILGPILFLIYINDLPNEIVSHVKLFADDTKV</sequence>
<dbReference type="Gene3D" id="3.60.10.10">
    <property type="entry name" value="Endonuclease/exonuclease/phosphatase"/>
    <property type="match status" value="1"/>
</dbReference>
<comment type="caution">
    <text evidence="1">The sequence shown here is derived from an EMBL/GenBank/DDBJ whole genome shotgun (WGS) entry which is preliminary data.</text>
</comment>
<reference evidence="1" key="1">
    <citation type="submission" date="2020-04" db="EMBL/GenBank/DDBJ databases">
        <authorList>
            <person name="Alioto T."/>
            <person name="Alioto T."/>
            <person name="Gomez Garrido J."/>
        </authorList>
    </citation>
    <scope>NUCLEOTIDE SEQUENCE</scope>
    <source>
        <strain evidence="1">A484AB</strain>
    </source>
</reference>
<keyword evidence="2" id="KW-1185">Reference proteome</keyword>
<dbReference type="GO" id="GO:0031012">
    <property type="term" value="C:extracellular matrix"/>
    <property type="evidence" value="ECO:0007669"/>
    <property type="project" value="TreeGrafter"/>
</dbReference>
<dbReference type="PROSITE" id="PS50878">
    <property type="entry name" value="RT_POL"/>
    <property type="match status" value="1"/>
</dbReference>
<dbReference type="Pfam" id="PF00078">
    <property type="entry name" value="RVT_1"/>
    <property type="match status" value="1"/>
</dbReference>
<evidence type="ECO:0000313" key="2">
    <source>
        <dbReference type="Proteomes" id="UP001152795"/>
    </source>
</evidence>
<protein>
    <submittedName>
        <fullName evidence="1">Uncharacterized protein</fullName>
    </submittedName>
</protein>
<dbReference type="AlphaFoldDB" id="A0A6S7I483"/>
<dbReference type="OrthoDB" id="5988221at2759"/>
<dbReference type="InterPro" id="IPR000477">
    <property type="entry name" value="RT_dom"/>
</dbReference>
<organism evidence="1 2">
    <name type="scientific">Paramuricea clavata</name>
    <name type="common">Red gorgonian</name>
    <name type="synonym">Violescent sea-whip</name>
    <dbReference type="NCBI Taxonomy" id="317549"/>
    <lineage>
        <taxon>Eukaryota</taxon>
        <taxon>Metazoa</taxon>
        <taxon>Cnidaria</taxon>
        <taxon>Anthozoa</taxon>
        <taxon>Octocorallia</taxon>
        <taxon>Malacalcyonacea</taxon>
        <taxon>Plexauridae</taxon>
        <taxon>Paramuricea</taxon>
    </lineage>
</organism>
<dbReference type="PANTHER" id="PTHR33395">
    <property type="entry name" value="TRANSCRIPTASE, PUTATIVE-RELATED-RELATED"/>
    <property type="match status" value="1"/>
</dbReference>
<evidence type="ECO:0000313" key="1">
    <source>
        <dbReference type="EMBL" id="CAB4001192.1"/>
    </source>
</evidence>
<dbReference type="Proteomes" id="UP001152795">
    <property type="component" value="Unassembled WGS sequence"/>
</dbReference>
<dbReference type="InterPro" id="IPR005135">
    <property type="entry name" value="Endo/exonuclease/phosphatase"/>
</dbReference>
<dbReference type="InterPro" id="IPR036691">
    <property type="entry name" value="Endo/exonu/phosph_ase_sf"/>
</dbReference>
<dbReference type="PANTHER" id="PTHR33395:SF22">
    <property type="entry name" value="REVERSE TRANSCRIPTASE DOMAIN-CONTAINING PROTEIN"/>
    <property type="match status" value="1"/>
</dbReference>
<dbReference type="CDD" id="cd01650">
    <property type="entry name" value="RT_nLTR_like"/>
    <property type="match status" value="1"/>
</dbReference>